<feature type="binding site" evidence="6">
    <location>
        <position position="273"/>
    </location>
    <ligand>
        <name>S-adenosyl-L-methionine</name>
        <dbReference type="ChEBI" id="CHEBI:59789"/>
    </ligand>
</feature>
<feature type="binding site" evidence="6">
    <location>
        <position position="341"/>
    </location>
    <ligand>
        <name>S-adenosyl-L-methionine</name>
        <dbReference type="ChEBI" id="CHEBI:59789"/>
    </ligand>
</feature>
<dbReference type="SUPFAM" id="SSF53335">
    <property type="entry name" value="S-adenosyl-L-methionine-dependent methyltransferases"/>
    <property type="match status" value="1"/>
</dbReference>
<sequence>MSPQRLVVERLGHRGEGVAYIGDRRVFMPYALPGEIVTAEIEGDHARLVDIVEASKDRIAPICPHFGHCGGCAVQTLSAGAYAAWKRGLLEDALRNAGLALNVAPIIDAHGAGRRRVTFHARFEAGTARVGFMAARSHEVVEIDACPLLAPELEGALRAARALAAPLASRGKPLDIAITGTSDGLDVELRGAGPLAEDEWRALIAVTETHDLARLTNHGNLVALRRAPRIAIGAATLALPPGAFLQATQKGEEAIATLVLEATKDARTIADLFCGVGAFALRLAARARICAYDNAAGAIDAMAAAARTTQGLRKIETFERDLSKRPLITQELEAFDALVFDPPRAGAPAQAAEIARSKTPIVIAVSCNAQSFARDAAILLSGGYRARTATPIDQFRYAAHVEIVAVFARDGAVSPRKRRLLG</sequence>
<dbReference type="Proteomes" id="UP001350748">
    <property type="component" value="Unassembled WGS sequence"/>
</dbReference>
<dbReference type="Pfam" id="PF01938">
    <property type="entry name" value="TRAM"/>
    <property type="match status" value="1"/>
</dbReference>
<comment type="caution">
    <text evidence="9">The sequence shown here is derived from an EMBL/GenBank/DDBJ whole genome shotgun (WGS) entry which is preliminary data.</text>
</comment>
<keyword evidence="2 6" id="KW-0489">Methyltransferase</keyword>
<evidence type="ECO:0000256" key="1">
    <source>
        <dbReference type="ARBA" id="ARBA00022485"/>
    </source>
</evidence>
<keyword evidence="1" id="KW-0479">Metal-binding</keyword>
<dbReference type="Gene3D" id="3.40.50.150">
    <property type="entry name" value="Vaccinia Virus protein VP39"/>
    <property type="match status" value="1"/>
</dbReference>
<keyword evidence="10" id="KW-1185">Reference proteome</keyword>
<dbReference type="InterPro" id="IPR029063">
    <property type="entry name" value="SAM-dependent_MTases_sf"/>
</dbReference>
<feature type="binding site" evidence="6">
    <location>
        <position position="293"/>
    </location>
    <ligand>
        <name>S-adenosyl-L-methionine</name>
        <dbReference type="ChEBI" id="CHEBI:59789"/>
    </ligand>
</feature>
<feature type="active site" description="Nucleophile" evidence="6">
    <location>
        <position position="367"/>
    </location>
</feature>
<evidence type="ECO:0000313" key="9">
    <source>
        <dbReference type="EMBL" id="MEF3365939.1"/>
    </source>
</evidence>
<feature type="domain" description="TRAM" evidence="8">
    <location>
        <begin position="1"/>
        <end position="53"/>
    </location>
</feature>
<dbReference type="PROSITE" id="PS50926">
    <property type="entry name" value="TRAM"/>
    <property type="match status" value="1"/>
</dbReference>
<dbReference type="PROSITE" id="PS51687">
    <property type="entry name" value="SAM_MT_RNA_M5U"/>
    <property type="match status" value="1"/>
</dbReference>
<comment type="similarity">
    <text evidence="6">Belongs to the class I-like SAM-binding methyltransferase superfamily. RNA M5U methyltransferase family.</text>
</comment>
<keyword evidence="3 6" id="KW-0808">Transferase</keyword>
<keyword evidence="1" id="KW-0004">4Fe-4S</keyword>
<dbReference type="PANTHER" id="PTHR11061:SF49">
    <property type="entry name" value="23S RRNA (URACIL(1939)-C(5))-METHYLTRANSFERASE RLMD"/>
    <property type="match status" value="1"/>
</dbReference>
<name>A0ABU7XEY2_9HYPH</name>
<dbReference type="InterPro" id="IPR002792">
    <property type="entry name" value="TRAM_dom"/>
</dbReference>
<keyword evidence="1" id="KW-0408">Iron</keyword>
<dbReference type="Pfam" id="PF05958">
    <property type="entry name" value="tRNA_U5-meth_tr"/>
    <property type="match status" value="1"/>
</dbReference>
<evidence type="ECO:0000256" key="6">
    <source>
        <dbReference type="PROSITE-ProRule" id="PRU01024"/>
    </source>
</evidence>
<protein>
    <submittedName>
        <fullName evidence="9">TRAM domain-containing protein</fullName>
    </submittedName>
</protein>
<evidence type="ECO:0000256" key="3">
    <source>
        <dbReference type="ARBA" id="ARBA00022679"/>
    </source>
</evidence>
<dbReference type="InterPro" id="IPR010280">
    <property type="entry name" value="U5_MeTrfase_fam"/>
</dbReference>
<keyword evidence="4 6" id="KW-0949">S-adenosyl-L-methionine</keyword>
<dbReference type="RefSeq" id="WP_332080928.1">
    <property type="nucleotide sequence ID" value="NZ_JAZHYN010000010.1"/>
</dbReference>
<dbReference type="EMBL" id="JAZHYN010000010">
    <property type="protein sequence ID" value="MEF3365939.1"/>
    <property type="molecule type" value="Genomic_DNA"/>
</dbReference>
<proteinExistence type="inferred from homology"/>
<gene>
    <name evidence="9" type="ORF">V3H18_05260</name>
</gene>
<evidence type="ECO:0000259" key="8">
    <source>
        <dbReference type="PROSITE" id="PS50926"/>
    </source>
</evidence>
<dbReference type="PANTHER" id="PTHR11061">
    <property type="entry name" value="RNA M5U METHYLTRANSFERASE"/>
    <property type="match status" value="1"/>
</dbReference>
<feature type="binding site" evidence="6">
    <location>
        <position position="246"/>
    </location>
    <ligand>
        <name>S-adenosyl-L-methionine</name>
        <dbReference type="ChEBI" id="CHEBI:59789"/>
    </ligand>
</feature>
<organism evidence="9 10">
    <name type="scientific">Methylocystis borbori</name>
    <dbReference type="NCBI Taxonomy" id="3118750"/>
    <lineage>
        <taxon>Bacteria</taxon>
        <taxon>Pseudomonadati</taxon>
        <taxon>Pseudomonadota</taxon>
        <taxon>Alphaproteobacteria</taxon>
        <taxon>Hyphomicrobiales</taxon>
        <taxon>Methylocystaceae</taxon>
        <taxon>Methylocystis</taxon>
    </lineage>
</organism>
<dbReference type="InterPro" id="IPR012340">
    <property type="entry name" value="NA-bd_OB-fold"/>
</dbReference>
<evidence type="ECO:0000256" key="5">
    <source>
        <dbReference type="ARBA" id="ARBA00023014"/>
    </source>
</evidence>
<evidence type="ECO:0000256" key="7">
    <source>
        <dbReference type="PROSITE-ProRule" id="PRU10015"/>
    </source>
</evidence>
<keyword evidence="5" id="KW-0411">Iron-sulfur</keyword>
<reference evidence="9 10" key="1">
    <citation type="submission" date="2024-02" db="EMBL/GenBank/DDBJ databases">
        <authorList>
            <person name="Grouzdev D."/>
        </authorList>
    </citation>
    <scope>NUCLEOTIDE SEQUENCE [LARGE SCALE GENOMIC DNA]</scope>
    <source>
        <strain evidence="9 10">9N</strain>
    </source>
</reference>
<dbReference type="Gene3D" id="2.40.50.1070">
    <property type="match status" value="1"/>
</dbReference>
<evidence type="ECO:0000313" key="10">
    <source>
        <dbReference type="Proteomes" id="UP001350748"/>
    </source>
</evidence>
<dbReference type="SUPFAM" id="SSF50249">
    <property type="entry name" value="Nucleic acid-binding proteins"/>
    <property type="match status" value="1"/>
</dbReference>
<dbReference type="PROSITE" id="PS01230">
    <property type="entry name" value="TRMA_1"/>
    <property type="match status" value="1"/>
</dbReference>
<accession>A0ABU7XEY2</accession>
<evidence type="ECO:0000256" key="2">
    <source>
        <dbReference type="ARBA" id="ARBA00022603"/>
    </source>
</evidence>
<dbReference type="Gene3D" id="2.40.50.140">
    <property type="entry name" value="Nucleic acid-binding proteins"/>
    <property type="match status" value="1"/>
</dbReference>
<dbReference type="InterPro" id="IPR030390">
    <property type="entry name" value="MeTrfase_TrmA_AS"/>
</dbReference>
<feature type="active site" evidence="7">
    <location>
        <position position="367"/>
    </location>
</feature>
<evidence type="ECO:0000256" key="4">
    <source>
        <dbReference type="ARBA" id="ARBA00022691"/>
    </source>
</evidence>